<dbReference type="Proteomes" id="UP000480185">
    <property type="component" value="Unassembled WGS sequence"/>
</dbReference>
<keyword evidence="2" id="KW-1185">Reference proteome</keyword>
<evidence type="ECO:0000313" key="1">
    <source>
        <dbReference type="EMBL" id="MRG88368.1"/>
    </source>
</evidence>
<accession>A0A6G1XC57</accession>
<dbReference type="SUPFAM" id="SSF100985">
    <property type="entry name" value="Sporulation inhibitor Sda"/>
    <property type="match status" value="1"/>
</dbReference>
<gene>
    <name evidence="1" type="ORF">GH754_19160</name>
</gene>
<dbReference type="Pfam" id="PF08970">
    <property type="entry name" value="Sda"/>
    <property type="match status" value="1"/>
</dbReference>
<comment type="caution">
    <text evidence="1">The sequence shown here is derived from an EMBL/GenBank/DDBJ whole genome shotgun (WGS) entry which is preliminary data.</text>
</comment>
<protein>
    <submittedName>
        <fullName evidence="1">Sporulation histidine kinase inhibitor Sda</fullName>
    </submittedName>
</protein>
<proteinExistence type="predicted"/>
<evidence type="ECO:0000313" key="2">
    <source>
        <dbReference type="Proteomes" id="UP000480185"/>
    </source>
</evidence>
<organism evidence="1 2">
    <name type="scientific">Salinibacillus xinjiangensis</name>
    <dbReference type="NCBI Taxonomy" id="1229268"/>
    <lineage>
        <taxon>Bacteria</taxon>
        <taxon>Bacillati</taxon>
        <taxon>Bacillota</taxon>
        <taxon>Bacilli</taxon>
        <taxon>Bacillales</taxon>
        <taxon>Bacillaceae</taxon>
        <taxon>Salinibacillus</taxon>
    </lineage>
</organism>
<dbReference type="InterPro" id="IPR036916">
    <property type="entry name" value="Sda_sf"/>
</dbReference>
<dbReference type="AlphaFoldDB" id="A0A6G1XC57"/>
<dbReference type="EMBL" id="WJNH01000021">
    <property type="protein sequence ID" value="MRG88368.1"/>
    <property type="molecule type" value="Genomic_DNA"/>
</dbReference>
<dbReference type="InterPro" id="IPR015064">
    <property type="entry name" value="Sda"/>
</dbReference>
<reference evidence="1 2" key="1">
    <citation type="submission" date="2019-11" db="EMBL/GenBank/DDBJ databases">
        <authorList>
            <person name="Li J."/>
        </authorList>
    </citation>
    <scope>NUCLEOTIDE SEQUENCE [LARGE SCALE GENOMIC DNA]</scope>
    <source>
        <strain evidence="1 2">J4</strain>
    </source>
</reference>
<dbReference type="Gene3D" id="1.10.287.1100">
    <property type="entry name" value="Sporulation inhibitor A"/>
    <property type="match status" value="1"/>
</dbReference>
<sequence>MRFSYINDEKLEDAYKRALDLQLDHDFVNILKEEMRLRNERKEKTKETST</sequence>
<name>A0A6G1XC57_9BACI</name>